<gene>
    <name evidence="7" type="ORF">SAMN05192558_106355</name>
</gene>
<evidence type="ECO:0000256" key="5">
    <source>
        <dbReference type="SAM" id="SignalP"/>
    </source>
</evidence>
<accession>A0A1H0Q171</accession>
<protein>
    <recommendedName>
        <fullName evidence="6">Carbohydrate-binding module family 96 domain-containing protein</fullName>
    </recommendedName>
</protein>
<feature type="chain" id="PRO_5011776283" description="Carbohydrate-binding module family 96 domain-containing protein" evidence="5">
    <location>
        <begin position="37"/>
        <end position="634"/>
    </location>
</feature>
<keyword evidence="2" id="KW-0964">Secreted</keyword>
<dbReference type="EMBL" id="FNJB01000006">
    <property type="protein sequence ID" value="SDP11084.1"/>
    <property type="molecule type" value="Genomic_DNA"/>
</dbReference>
<feature type="domain" description="Carbohydrate-binding module family 96" evidence="6">
    <location>
        <begin position="83"/>
        <end position="192"/>
    </location>
</feature>
<keyword evidence="3 5" id="KW-0732">Signal</keyword>
<comment type="subcellular location">
    <subcellularLocation>
        <location evidence="1">Secreted</location>
    </subcellularLocation>
</comment>
<evidence type="ECO:0000256" key="1">
    <source>
        <dbReference type="ARBA" id="ARBA00004613"/>
    </source>
</evidence>
<sequence>MSYSTLSRYRRALFAATAVVVGSAGLAVTTVGTAAAAPHYATPPTVQFGYTDSADHKTAFNLAPDQREVPLGAWADASGRIHVSRIYATFDVTQFTGKTVDDGKVFIREVSAADCAKRAIEIWSTDTIEQTPSWADAPAAEQKLDDITTPNFCPASITFDVKAAVEKAVAKGKPRVSFEIRVPETAEKDVTFGRMLSAYSGVQLSVQYNSAPSIDPAQRYNGGFPCAQSAPFPRIKRNLLQALATDADAHDQHNVKYSYAVWPQDDPAARVELSNDYGSTTAAGRVELPADSFVDGRTYLWQARVTDGVATSAWSEPCGYVVDRTAPSAPQVTSSNYPPSGSEQPGPIGQPVKFTFSGNGDADTAGFEWTWMEFSVPGCPYGDFAVLMCSDPFESPNTVRADAPGGSATVALTTQYSGPARLQVRAVDAAGNRSAPVSYEIVVPEGAPRITVVGDEPEWGKPVTLRFEPYPGVEGVVDFEYSVDNAAPQIVAAGADGTATISFTAGNVNGHYVTARSRSASGWISRDGSWRHQFDLRPTVRSEVYPGGAEPTGGVGVQGTFTILPAPGMTDVQGYSYAIGWDQELTFVPAAADGSATVTWTPSESGFHNLEIIPVRHDGSWNFDGYRNHRFFVA</sequence>
<evidence type="ECO:0000313" key="7">
    <source>
        <dbReference type="EMBL" id="SDP11084.1"/>
    </source>
</evidence>
<feature type="signal peptide" evidence="5">
    <location>
        <begin position="1"/>
        <end position="36"/>
    </location>
</feature>
<proteinExistence type="predicted"/>
<dbReference type="STRING" id="504798.SAMN05421871_10697"/>
<dbReference type="AlphaFoldDB" id="A0A1H0Q171"/>
<dbReference type="Proteomes" id="UP000199651">
    <property type="component" value="Unassembled WGS sequence"/>
</dbReference>
<evidence type="ECO:0000256" key="4">
    <source>
        <dbReference type="SAM" id="MobiDB-lite"/>
    </source>
</evidence>
<dbReference type="InterPro" id="IPR055372">
    <property type="entry name" value="CBM96"/>
</dbReference>
<dbReference type="PROSITE" id="PS51318">
    <property type="entry name" value="TAT"/>
    <property type="match status" value="1"/>
</dbReference>
<feature type="compositionally biased region" description="Polar residues" evidence="4">
    <location>
        <begin position="330"/>
        <end position="343"/>
    </location>
</feature>
<name>A0A1H0Q171_9PSEU</name>
<dbReference type="GO" id="GO:0005576">
    <property type="term" value="C:extracellular region"/>
    <property type="evidence" value="ECO:0007669"/>
    <property type="project" value="UniProtKB-SubCell"/>
</dbReference>
<evidence type="ECO:0000256" key="3">
    <source>
        <dbReference type="ARBA" id="ARBA00022729"/>
    </source>
</evidence>
<reference evidence="8" key="1">
    <citation type="submission" date="2016-10" db="EMBL/GenBank/DDBJ databases">
        <authorList>
            <person name="Varghese N."/>
            <person name="Submissions S."/>
        </authorList>
    </citation>
    <scope>NUCLEOTIDE SEQUENCE [LARGE SCALE GENOMIC DNA]</scope>
    <source>
        <strain evidence="8">IBRC-M 10655</strain>
    </source>
</reference>
<dbReference type="InterPro" id="IPR006311">
    <property type="entry name" value="TAT_signal"/>
</dbReference>
<evidence type="ECO:0000259" key="6">
    <source>
        <dbReference type="Pfam" id="PF24517"/>
    </source>
</evidence>
<organism evidence="7 8">
    <name type="scientific">Actinokineospora alba</name>
    <dbReference type="NCBI Taxonomy" id="504798"/>
    <lineage>
        <taxon>Bacteria</taxon>
        <taxon>Bacillati</taxon>
        <taxon>Actinomycetota</taxon>
        <taxon>Actinomycetes</taxon>
        <taxon>Pseudonocardiales</taxon>
        <taxon>Pseudonocardiaceae</taxon>
        <taxon>Actinokineospora</taxon>
    </lineage>
</organism>
<keyword evidence="8" id="KW-1185">Reference proteome</keyword>
<evidence type="ECO:0000256" key="2">
    <source>
        <dbReference type="ARBA" id="ARBA00022525"/>
    </source>
</evidence>
<dbReference type="Pfam" id="PF24517">
    <property type="entry name" value="CBM96"/>
    <property type="match status" value="1"/>
</dbReference>
<feature type="region of interest" description="Disordered" evidence="4">
    <location>
        <begin position="330"/>
        <end position="349"/>
    </location>
</feature>
<evidence type="ECO:0000313" key="8">
    <source>
        <dbReference type="Proteomes" id="UP000199651"/>
    </source>
</evidence>